<dbReference type="PROSITE" id="PS51186">
    <property type="entry name" value="GNAT"/>
    <property type="match status" value="1"/>
</dbReference>
<name>A0ABP9D6A1_9BACT</name>
<evidence type="ECO:0000313" key="2">
    <source>
        <dbReference type="EMBL" id="GAA4826517.1"/>
    </source>
</evidence>
<comment type="caution">
    <text evidence="2">The sequence shown here is derived from an EMBL/GenBank/DDBJ whole genome shotgun (WGS) entry which is preliminary data.</text>
</comment>
<protein>
    <recommendedName>
        <fullName evidence="1">N-acetyltransferase domain-containing protein</fullName>
    </recommendedName>
</protein>
<feature type="domain" description="N-acetyltransferase" evidence="1">
    <location>
        <begin position="95"/>
        <end position="259"/>
    </location>
</feature>
<sequence>MPTIMQDLQYAKNDSDRFGLVVYRAREEGIDSNMLMQQIMEHNVDTAIVRIRTTLLSQVHKLEKTAMPYQITDTLAYYHLDLTTYKPQALINRTLQFKEAEAEDYPGLHLLVRETFGKYVNHYRMNPFMDNEQVTEGYLDWVLSYTGGHPERKCFVVKDGEQVVAFATFNLEHPDKVKSILCGVTHTHRRRGLYHDLLTYGKNFAKESGKSYMRSICQIENIAVQRSLTRQGFELHHTENTIHINAMLSKSVFEPLKVEIVLKEEEIQGKTANNRILSEINDLFDKQQKMVTANHRFVNVSRMMKAGSYLMTFTFPMGSKCLLRVTDALNQTYVLVYFDLKHFLR</sequence>
<evidence type="ECO:0000313" key="3">
    <source>
        <dbReference type="Proteomes" id="UP001500298"/>
    </source>
</evidence>
<dbReference type="CDD" id="cd04301">
    <property type="entry name" value="NAT_SF"/>
    <property type="match status" value="1"/>
</dbReference>
<accession>A0ABP9D6A1</accession>
<dbReference type="RefSeq" id="WP_345369548.1">
    <property type="nucleotide sequence ID" value="NZ_BAABJX010000017.1"/>
</dbReference>
<reference evidence="3" key="1">
    <citation type="journal article" date="2019" name="Int. J. Syst. Evol. Microbiol.">
        <title>The Global Catalogue of Microorganisms (GCM) 10K type strain sequencing project: providing services to taxonomists for standard genome sequencing and annotation.</title>
        <authorList>
            <consortium name="The Broad Institute Genomics Platform"/>
            <consortium name="The Broad Institute Genome Sequencing Center for Infectious Disease"/>
            <person name="Wu L."/>
            <person name="Ma J."/>
        </authorList>
    </citation>
    <scope>NUCLEOTIDE SEQUENCE [LARGE SCALE GENOMIC DNA]</scope>
    <source>
        <strain evidence="3">JCM 18326</strain>
    </source>
</reference>
<dbReference type="SUPFAM" id="SSF55729">
    <property type="entry name" value="Acyl-CoA N-acyltransferases (Nat)"/>
    <property type="match status" value="1"/>
</dbReference>
<dbReference type="Proteomes" id="UP001500298">
    <property type="component" value="Unassembled WGS sequence"/>
</dbReference>
<keyword evidence="3" id="KW-1185">Reference proteome</keyword>
<dbReference type="InterPro" id="IPR000182">
    <property type="entry name" value="GNAT_dom"/>
</dbReference>
<gene>
    <name evidence="2" type="ORF">GCM10023331_08950</name>
</gene>
<proteinExistence type="predicted"/>
<evidence type="ECO:0000259" key="1">
    <source>
        <dbReference type="PROSITE" id="PS51186"/>
    </source>
</evidence>
<dbReference type="EMBL" id="BAABJX010000017">
    <property type="protein sequence ID" value="GAA4826517.1"/>
    <property type="molecule type" value="Genomic_DNA"/>
</dbReference>
<dbReference type="Gene3D" id="3.40.630.30">
    <property type="match status" value="1"/>
</dbReference>
<organism evidence="2 3">
    <name type="scientific">Algivirga pacifica</name>
    <dbReference type="NCBI Taxonomy" id="1162670"/>
    <lineage>
        <taxon>Bacteria</taxon>
        <taxon>Pseudomonadati</taxon>
        <taxon>Bacteroidota</taxon>
        <taxon>Cytophagia</taxon>
        <taxon>Cytophagales</taxon>
        <taxon>Flammeovirgaceae</taxon>
        <taxon>Algivirga</taxon>
    </lineage>
</organism>
<dbReference type="InterPro" id="IPR016181">
    <property type="entry name" value="Acyl_CoA_acyltransferase"/>
</dbReference>
<dbReference type="Pfam" id="PF00583">
    <property type="entry name" value="Acetyltransf_1"/>
    <property type="match status" value="1"/>
</dbReference>